<dbReference type="PANTHER" id="PTHR11575">
    <property type="entry name" value="5'-NUCLEOTIDASE-RELATED"/>
    <property type="match status" value="1"/>
</dbReference>
<dbReference type="AlphaFoldDB" id="A0A1V4AP91"/>
<dbReference type="GO" id="GO:0009166">
    <property type="term" value="P:nucleotide catabolic process"/>
    <property type="evidence" value="ECO:0007669"/>
    <property type="project" value="InterPro"/>
</dbReference>
<keyword evidence="2" id="KW-0547">Nucleotide-binding</keyword>
<reference evidence="5 6" key="1">
    <citation type="journal article" date="2017" name="Water Res.">
        <title>Discovery and metagenomic analysis of an anammox bacterial enrichment related to Candidatus "Brocadia caroliniensis" in a full-scale glycerol-fed nitritation-denitritation separate centrate treatment process.</title>
        <authorList>
            <person name="Park H."/>
            <person name="Brotto A.C."/>
            <person name="van Loosdrecht M.C."/>
            <person name="Chandran K."/>
        </authorList>
    </citation>
    <scope>NUCLEOTIDE SEQUENCE [LARGE SCALE GENOMIC DNA]</scope>
    <source>
        <strain evidence="5">26THWARD</strain>
    </source>
</reference>
<dbReference type="STRING" id="1004156.AYP45_17760"/>
<dbReference type="Proteomes" id="UP000189681">
    <property type="component" value="Unassembled WGS sequence"/>
</dbReference>
<feature type="domain" description="Calcineurin-like phosphoesterase" evidence="3">
    <location>
        <begin position="41"/>
        <end position="262"/>
    </location>
</feature>
<evidence type="ECO:0000259" key="3">
    <source>
        <dbReference type="Pfam" id="PF00149"/>
    </source>
</evidence>
<name>A0A1V4AP91_9BACT</name>
<dbReference type="PRINTS" id="PR01607">
    <property type="entry name" value="APYRASEFAMLY"/>
</dbReference>
<dbReference type="InterPro" id="IPR008334">
    <property type="entry name" value="5'-Nucleotdase_C"/>
</dbReference>
<keyword evidence="2" id="KW-0378">Hydrolase</keyword>
<feature type="domain" description="5'-Nucleotidase C-terminal" evidence="4">
    <location>
        <begin position="342"/>
        <end position="510"/>
    </location>
</feature>
<evidence type="ECO:0000259" key="4">
    <source>
        <dbReference type="Pfam" id="PF02872"/>
    </source>
</evidence>
<dbReference type="InterPro" id="IPR004843">
    <property type="entry name" value="Calcineurin-like_PHP"/>
</dbReference>
<evidence type="ECO:0000256" key="2">
    <source>
        <dbReference type="RuleBase" id="RU362119"/>
    </source>
</evidence>
<protein>
    <recommendedName>
        <fullName evidence="7">Bifunctional metallophosphatase/5'-nucleotidase</fullName>
    </recommendedName>
</protein>
<dbReference type="InterPro" id="IPR006179">
    <property type="entry name" value="5_nucleotidase/apyrase"/>
</dbReference>
<evidence type="ECO:0000313" key="6">
    <source>
        <dbReference type="Proteomes" id="UP000189681"/>
    </source>
</evidence>
<dbReference type="Pfam" id="PF00149">
    <property type="entry name" value="Metallophos"/>
    <property type="match status" value="1"/>
</dbReference>
<evidence type="ECO:0000256" key="1">
    <source>
        <dbReference type="ARBA" id="ARBA00022729"/>
    </source>
</evidence>
<evidence type="ECO:0008006" key="7">
    <source>
        <dbReference type="Google" id="ProtNLM"/>
    </source>
</evidence>
<dbReference type="SUPFAM" id="SSF55816">
    <property type="entry name" value="5'-nucleotidase (syn. UDP-sugar hydrolase), C-terminal domain"/>
    <property type="match status" value="1"/>
</dbReference>
<dbReference type="EMBL" id="AYTS01000201">
    <property type="protein sequence ID" value="OOP54907.1"/>
    <property type="molecule type" value="Genomic_DNA"/>
</dbReference>
<accession>A0A1V4AP91</accession>
<dbReference type="PANTHER" id="PTHR11575:SF24">
    <property type="entry name" value="5'-NUCLEOTIDASE"/>
    <property type="match status" value="1"/>
</dbReference>
<comment type="similarity">
    <text evidence="2">Belongs to the 5'-nucleotidase family.</text>
</comment>
<dbReference type="SUPFAM" id="SSF56300">
    <property type="entry name" value="Metallo-dependent phosphatases"/>
    <property type="match status" value="1"/>
</dbReference>
<dbReference type="Gene3D" id="3.60.21.10">
    <property type="match status" value="1"/>
</dbReference>
<dbReference type="PROSITE" id="PS51257">
    <property type="entry name" value="PROKAR_LIPOPROTEIN"/>
    <property type="match status" value="1"/>
</dbReference>
<comment type="caution">
    <text evidence="5">The sequence shown here is derived from an EMBL/GenBank/DDBJ whole genome shotgun (WGS) entry which is preliminary data.</text>
</comment>
<gene>
    <name evidence="5" type="ORF">AYP45_17760</name>
</gene>
<keyword evidence="1" id="KW-0732">Signal</keyword>
<dbReference type="Gene3D" id="3.90.780.10">
    <property type="entry name" value="5'-Nucleotidase, C-terminal domain"/>
    <property type="match status" value="1"/>
</dbReference>
<dbReference type="InterPro" id="IPR029052">
    <property type="entry name" value="Metallo-depent_PP-like"/>
</dbReference>
<dbReference type="GO" id="GO:0000166">
    <property type="term" value="F:nucleotide binding"/>
    <property type="evidence" value="ECO:0007669"/>
    <property type="project" value="UniProtKB-KW"/>
</dbReference>
<evidence type="ECO:0000313" key="5">
    <source>
        <dbReference type="EMBL" id="OOP54907.1"/>
    </source>
</evidence>
<dbReference type="GO" id="GO:0016787">
    <property type="term" value="F:hydrolase activity"/>
    <property type="evidence" value="ECO:0007669"/>
    <property type="project" value="UniProtKB-KW"/>
</dbReference>
<sequence>MTIRKAFYFILSFTVVVLSVGCSSFSDVKSGKNKVEYEVKFKILQINDVYKIEGLERGDIGGIARVRTLRKELEKEGQPVLVLLAGDFLFPSVMSKYLQARPMVDMLNLLDGDPAAFDPYLIVTFGNHEFENKVPEILFDRIVQSDFRWVASNVRYCSAKGDAGLPFSHRFYNVHDTIVLDIGGALVGIFGLTINSEERDYVEYDYELPERYDAVKKAIDTLKAQGAHMIVALTHQDMGEDESLASYFPEIDIVVGGHDHSYSKKQVGRTWITKADADARSAIVYDVSIPPNAPVGTIPQKVDLNKNTKAEDPVIDKEVDDWMDKLSKRFHDLKRHDLNEPIGHTKYKLEGVETAVRKKETVLGNFLTDVIRDKMETDIAFINGGGIRINDDIPANGTITVYDMEGIFYFENNLVDFELTGEELLDILNISVQNVDKGDGRFLQVSGIKFKYHDKSSQGKPGYEVKQEDVVLKHWGESNFTPLAREKTYTAGSVDYLWEKGYKDGYTIFSQGDKDNKGTSPKRIHLDKSISFRDETTETIKKLVKEGKMITTDIEGRITKVSD</sequence>
<dbReference type="InterPro" id="IPR036907">
    <property type="entry name" value="5'-Nucleotdase_C_sf"/>
</dbReference>
<proteinExistence type="inferred from homology"/>
<dbReference type="Pfam" id="PF02872">
    <property type="entry name" value="5_nucleotid_C"/>
    <property type="match status" value="1"/>
</dbReference>
<organism evidence="5 6">
    <name type="scientific">Candidatus Brocadia carolinensis</name>
    <dbReference type="NCBI Taxonomy" id="1004156"/>
    <lineage>
        <taxon>Bacteria</taxon>
        <taxon>Pseudomonadati</taxon>
        <taxon>Planctomycetota</taxon>
        <taxon>Candidatus Brocadiia</taxon>
        <taxon>Candidatus Brocadiales</taxon>
        <taxon>Candidatus Brocadiaceae</taxon>
        <taxon>Candidatus Brocadia</taxon>
    </lineage>
</organism>